<sequence length="42" mass="4560">MTSVNEPFLTGASLSLLGWRRCPSHTRGGFERGKVLPFVALA</sequence>
<comment type="caution">
    <text evidence="1">The sequence shown here is derived from an EMBL/GenBank/DDBJ whole genome shotgun (WGS) entry which is preliminary data.</text>
</comment>
<evidence type="ECO:0000313" key="2">
    <source>
        <dbReference type="Proteomes" id="UP001445472"/>
    </source>
</evidence>
<gene>
    <name evidence="1" type="ORF">ABT276_17715</name>
</gene>
<dbReference type="Proteomes" id="UP001445472">
    <property type="component" value="Unassembled WGS sequence"/>
</dbReference>
<dbReference type="EMBL" id="JBEPBX010000014">
    <property type="protein sequence ID" value="MER6615167.1"/>
    <property type="molecule type" value="Genomic_DNA"/>
</dbReference>
<proteinExistence type="predicted"/>
<keyword evidence="2" id="KW-1185">Reference proteome</keyword>
<name>A0ABV1UWJ8_9ACTN</name>
<evidence type="ECO:0000313" key="1">
    <source>
        <dbReference type="EMBL" id="MER6615167.1"/>
    </source>
</evidence>
<organism evidence="1 2">
    <name type="scientific">Streptomyces xantholiticus</name>
    <dbReference type="NCBI Taxonomy" id="68285"/>
    <lineage>
        <taxon>Bacteria</taxon>
        <taxon>Bacillati</taxon>
        <taxon>Actinomycetota</taxon>
        <taxon>Actinomycetes</taxon>
        <taxon>Kitasatosporales</taxon>
        <taxon>Streptomycetaceae</taxon>
        <taxon>Streptomyces</taxon>
    </lineage>
</organism>
<reference evidence="1 2" key="1">
    <citation type="submission" date="2024-06" db="EMBL/GenBank/DDBJ databases">
        <title>The Natural Products Discovery Center: Release of the First 8490 Sequenced Strains for Exploring Actinobacteria Biosynthetic Diversity.</title>
        <authorList>
            <person name="Kalkreuter E."/>
            <person name="Kautsar S.A."/>
            <person name="Yang D."/>
            <person name="Bader C.D."/>
            <person name="Teijaro C.N."/>
            <person name="Fluegel L."/>
            <person name="Davis C.M."/>
            <person name="Simpson J.R."/>
            <person name="Lauterbach L."/>
            <person name="Steele A.D."/>
            <person name="Gui C."/>
            <person name="Meng S."/>
            <person name="Li G."/>
            <person name="Viehrig K."/>
            <person name="Ye F."/>
            <person name="Su P."/>
            <person name="Kiefer A.F."/>
            <person name="Nichols A."/>
            <person name="Cepeda A.J."/>
            <person name="Yan W."/>
            <person name="Fan B."/>
            <person name="Jiang Y."/>
            <person name="Adhikari A."/>
            <person name="Zheng C.-J."/>
            <person name="Schuster L."/>
            <person name="Cowan T.M."/>
            <person name="Smanski M.J."/>
            <person name="Chevrette M.G."/>
            <person name="De Carvalho L.P.S."/>
            <person name="Shen B."/>
        </authorList>
    </citation>
    <scope>NUCLEOTIDE SEQUENCE [LARGE SCALE GENOMIC DNA]</scope>
    <source>
        <strain evidence="1 2">NPDC000837</strain>
    </source>
</reference>
<dbReference type="RefSeq" id="WP_351976801.1">
    <property type="nucleotide sequence ID" value="NZ_JBEPBX010000014.1"/>
</dbReference>
<accession>A0ABV1UWJ8</accession>
<protein>
    <submittedName>
        <fullName evidence="1">Uncharacterized protein</fullName>
    </submittedName>
</protein>